<dbReference type="Gramene" id="CDX90852">
    <property type="protein sequence ID" value="CDX90852"/>
    <property type="gene ID" value="GSBRNA2T00151567001"/>
</dbReference>
<proteinExistence type="predicted"/>
<gene>
    <name evidence="1" type="ORF">DARMORV10_A03P29900.1</name>
</gene>
<reference evidence="1" key="1">
    <citation type="submission" date="2021-01" db="EMBL/GenBank/DDBJ databases">
        <authorList>
            <consortium name="Genoscope - CEA"/>
            <person name="William W."/>
        </authorList>
    </citation>
    <scope>NUCLEOTIDE SEQUENCE</scope>
</reference>
<evidence type="ECO:0000313" key="1">
    <source>
        <dbReference type="EMBL" id="CAF2125338.1"/>
    </source>
</evidence>
<name>A0A816VJT6_BRANA</name>
<dbReference type="AlphaFoldDB" id="A0A816VJT6"/>
<protein>
    <submittedName>
        <fullName evidence="1">(rape) hypothetical protein</fullName>
    </submittedName>
</protein>
<dbReference type="Proteomes" id="UP001295469">
    <property type="component" value="Chromosome A03"/>
</dbReference>
<accession>A0A816VJT6</accession>
<sequence>MLEFGIRFHSAPDPLTKDGVLVEGLLWKDVEALIKEYTGAVEPKKKR</sequence>
<organism evidence="1">
    <name type="scientific">Brassica napus</name>
    <name type="common">Rape</name>
    <dbReference type="NCBI Taxonomy" id="3708"/>
    <lineage>
        <taxon>Eukaryota</taxon>
        <taxon>Viridiplantae</taxon>
        <taxon>Streptophyta</taxon>
        <taxon>Embryophyta</taxon>
        <taxon>Tracheophyta</taxon>
        <taxon>Spermatophyta</taxon>
        <taxon>Magnoliopsida</taxon>
        <taxon>eudicotyledons</taxon>
        <taxon>Gunneridae</taxon>
        <taxon>Pentapetalae</taxon>
        <taxon>rosids</taxon>
        <taxon>malvids</taxon>
        <taxon>Brassicales</taxon>
        <taxon>Brassicaceae</taxon>
        <taxon>Brassiceae</taxon>
        <taxon>Brassica</taxon>
    </lineage>
</organism>
<dbReference type="EMBL" id="HG994357">
    <property type="protein sequence ID" value="CAF2125338.1"/>
    <property type="molecule type" value="Genomic_DNA"/>
</dbReference>